<evidence type="ECO:0000313" key="4">
    <source>
        <dbReference type="Proteomes" id="UP000178999"/>
    </source>
</evidence>
<evidence type="ECO:0000256" key="1">
    <source>
        <dbReference type="RuleBase" id="RU003513"/>
    </source>
</evidence>
<dbReference type="InterPro" id="IPR003331">
    <property type="entry name" value="UDP_GlcNAc_Epimerase_2_dom"/>
</dbReference>
<accession>A0A1F8CTZ0</accession>
<dbReference type="InterPro" id="IPR029767">
    <property type="entry name" value="WecB-like"/>
</dbReference>
<gene>
    <name evidence="3" type="ORF">A2382_00750</name>
</gene>
<dbReference type="STRING" id="1802538.A2382_00750"/>
<dbReference type="GO" id="GO:0016853">
    <property type="term" value="F:isomerase activity"/>
    <property type="evidence" value="ECO:0007669"/>
    <property type="project" value="UniProtKB-KW"/>
</dbReference>
<comment type="similarity">
    <text evidence="1">Belongs to the UDP-N-acetylglucosamine 2-epimerase family.</text>
</comment>
<dbReference type="EMBL" id="MGHY01000018">
    <property type="protein sequence ID" value="OGM79299.1"/>
    <property type="molecule type" value="Genomic_DNA"/>
</dbReference>
<dbReference type="AlphaFoldDB" id="A0A1F8CTZ0"/>
<proteinExistence type="inferred from homology"/>
<organism evidence="3 4">
    <name type="scientific">Candidatus Woesebacteria bacterium RIFOXYB1_FULL_38_16</name>
    <dbReference type="NCBI Taxonomy" id="1802538"/>
    <lineage>
        <taxon>Bacteria</taxon>
        <taxon>Candidatus Woeseibacteriota</taxon>
    </lineage>
</organism>
<feature type="domain" description="UDP-N-acetylglucosamine 2-epimerase" evidence="2">
    <location>
        <begin position="98"/>
        <end position="342"/>
    </location>
</feature>
<sequence>MKIYFFIGTTTELIKLSPIIHELETRRIKFKIITSGQAKVNFDELAFYIQKKSADIPLGEKVDKSSTTLFLFWFIKSIFSILTLRAEFKNSNKSNTCFIVHGDPVSSLVGAFTARLYGLKLVHIESGLRSFNYLEPFPEEICRVIISKLADMHFCPNEWALENLSGVKADSKINTFQNTQAEAFFAALNENSDYKKDLDMEKKKYFVLIVHRQEHVIFGKDEMKRIVGFILKNIDKNMVCVFITHATTKNFLISSGFDLDSKEYQNVKFVPRLKYTQFVNLLSKAEFLMTDGGTNQEEAYLMGVPCLLLRNVTERVEGLGENAVLSKNKKRIIKDFMRTYKRYKRNRIKIKVRPEKIVVDQLVR</sequence>
<reference evidence="3 4" key="1">
    <citation type="journal article" date="2016" name="Nat. Commun.">
        <title>Thousands of microbial genomes shed light on interconnected biogeochemical processes in an aquifer system.</title>
        <authorList>
            <person name="Anantharaman K."/>
            <person name="Brown C.T."/>
            <person name="Hug L.A."/>
            <person name="Sharon I."/>
            <person name="Castelle C.J."/>
            <person name="Probst A.J."/>
            <person name="Thomas B.C."/>
            <person name="Singh A."/>
            <person name="Wilkins M.J."/>
            <person name="Karaoz U."/>
            <person name="Brodie E.L."/>
            <person name="Williams K.H."/>
            <person name="Hubbard S.S."/>
            <person name="Banfield J.F."/>
        </authorList>
    </citation>
    <scope>NUCLEOTIDE SEQUENCE [LARGE SCALE GENOMIC DNA]</scope>
</reference>
<evidence type="ECO:0000259" key="2">
    <source>
        <dbReference type="Pfam" id="PF02350"/>
    </source>
</evidence>
<dbReference type="Pfam" id="PF02350">
    <property type="entry name" value="Epimerase_2"/>
    <property type="match status" value="1"/>
</dbReference>
<protein>
    <recommendedName>
        <fullName evidence="2">UDP-N-acetylglucosamine 2-epimerase domain-containing protein</fullName>
    </recommendedName>
</protein>
<evidence type="ECO:0000313" key="3">
    <source>
        <dbReference type="EMBL" id="OGM79299.1"/>
    </source>
</evidence>
<dbReference type="PANTHER" id="PTHR43174">
    <property type="entry name" value="UDP-N-ACETYLGLUCOSAMINE 2-EPIMERASE"/>
    <property type="match status" value="1"/>
</dbReference>
<name>A0A1F8CTZ0_9BACT</name>
<dbReference type="PANTHER" id="PTHR43174:SF1">
    <property type="entry name" value="UDP-N-ACETYLGLUCOSAMINE 2-EPIMERASE"/>
    <property type="match status" value="1"/>
</dbReference>
<dbReference type="Proteomes" id="UP000178999">
    <property type="component" value="Unassembled WGS sequence"/>
</dbReference>
<dbReference type="Gene3D" id="3.40.50.2000">
    <property type="entry name" value="Glycogen Phosphorylase B"/>
    <property type="match status" value="2"/>
</dbReference>
<dbReference type="SUPFAM" id="SSF53756">
    <property type="entry name" value="UDP-Glycosyltransferase/glycogen phosphorylase"/>
    <property type="match status" value="1"/>
</dbReference>
<comment type="caution">
    <text evidence="3">The sequence shown here is derived from an EMBL/GenBank/DDBJ whole genome shotgun (WGS) entry which is preliminary data.</text>
</comment>
<keyword evidence="1" id="KW-0413">Isomerase</keyword>